<evidence type="ECO:0000313" key="2">
    <source>
        <dbReference type="Proteomes" id="UP000654075"/>
    </source>
</evidence>
<dbReference type="EMBL" id="CAJNNV010024889">
    <property type="protein sequence ID" value="CAE8611032.1"/>
    <property type="molecule type" value="Genomic_DNA"/>
</dbReference>
<dbReference type="OMA" id="YAKRWAC"/>
<dbReference type="OrthoDB" id="2017317at2759"/>
<protein>
    <recommendedName>
        <fullName evidence="3">Gamma-glutamylcyclotransferase</fullName>
    </recommendedName>
</protein>
<evidence type="ECO:0000313" key="1">
    <source>
        <dbReference type="EMBL" id="CAE8611032.1"/>
    </source>
</evidence>
<organism evidence="1 2">
    <name type="scientific">Polarella glacialis</name>
    <name type="common">Dinoflagellate</name>
    <dbReference type="NCBI Taxonomy" id="89957"/>
    <lineage>
        <taxon>Eukaryota</taxon>
        <taxon>Sar</taxon>
        <taxon>Alveolata</taxon>
        <taxon>Dinophyceae</taxon>
        <taxon>Suessiales</taxon>
        <taxon>Suessiaceae</taxon>
        <taxon>Polarella</taxon>
    </lineage>
</organism>
<reference evidence="1" key="1">
    <citation type="submission" date="2021-02" db="EMBL/GenBank/DDBJ databases">
        <authorList>
            <person name="Dougan E. K."/>
            <person name="Rhodes N."/>
            <person name="Thang M."/>
            <person name="Chan C."/>
        </authorList>
    </citation>
    <scope>NUCLEOTIDE SEQUENCE</scope>
</reference>
<keyword evidence="2" id="KW-1185">Reference proteome</keyword>
<sequence>MLRSKLTNRGRIECIPQAGLSVYPSPNGTKIEVLGMIPARVQDHRLAFNLQGFPPIEPAMGGIEPEEGAVCEGALVTLTRAEYEKVWASEGGTFSTPPYEEIIVQVEPLGNQGLGVVEAVTLRTAPFFRLPRDAQPSSRYLTLLQNGAQELGLSASYCDKLSSLRPARPSALVTKLARSTSTLNILLFRKGLIWTLKPLRWGLYKVEALAELHSLFWLPAEAISALLLLPGAVLGSGLRGVSRLTGQPLPSFGPSSPPQKPMPKAAAAAFVIPGQSKRCCDASPANSAQVRHRSMFGSPLMHHAGAVMILSCIWNRRRRSLGHRS</sequence>
<comment type="caution">
    <text evidence="1">The sequence shown here is derived from an EMBL/GenBank/DDBJ whole genome shotgun (WGS) entry which is preliminary data.</text>
</comment>
<dbReference type="Proteomes" id="UP000654075">
    <property type="component" value="Unassembled WGS sequence"/>
</dbReference>
<name>A0A813FGL4_POLGL</name>
<dbReference type="Gene3D" id="3.10.490.10">
    <property type="entry name" value="Gamma-glutamyl cyclotransferase-like"/>
    <property type="match status" value="1"/>
</dbReference>
<gene>
    <name evidence="1" type="ORF">PGLA1383_LOCUS28842</name>
</gene>
<dbReference type="CDD" id="cd06661">
    <property type="entry name" value="GGCT_like"/>
    <property type="match status" value="1"/>
</dbReference>
<dbReference type="InterPro" id="IPR013024">
    <property type="entry name" value="GGCT-like"/>
</dbReference>
<dbReference type="AlphaFoldDB" id="A0A813FGL4"/>
<proteinExistence type="predicted"/>
<evidence type="ECO:0008006" key="3">
    <source>
        <dbReference type="Google" id="ProtNLM"/>
    </source>
</evidence>
<accession>A0A813FGL4</accession>